<protein>
    <submittedName>
        <fullName evidence="3">Uncharacterized protein</fullName>
    </submittedName>
</protein>
<feature type="compositionally biased region" description="Acidic residues" evidence="2">
    <location>
        <begin position="130"/>
        <end position="140"/>
    </location>
</feature>
<dbReference type="Proteomes" id="UP001187734">
    <property type="component" value="Unassembled WGS sequence"/>
</dbReference>
<dbReference type="AlphaFoldDB" id="A0AAE8MBN5"/>
<feature type="region of interest" description="Disordered" evidence="2">
    <location>
        <begin position="121"/>
        <end position="241"/>
    </location>
</feature>
<reference evidence="3" key="1">
    <citation type="submission" date="2018-03" db="EMBL/GenBank/DDBJ databases">
        <authorList>
            <person name="Guldener U."/>
        </authorList>
    </citation>
    <scope>NUCLEOTIDE SEQUENCE</scope>
</reference>
<evidence type="ECO:0000256" key="1">
    <source>
        <dbReference type="SAM" id="Coils"/>
    </source>
</evidence>
<accession>A0AAE8MBN5</accession>
<proteinExistence type="predicted"/>
<dbReference type="EMBL" id="ONZP01000251">
    <property type="protein sequence ID" value="SPJ79023.1"/>
    <property type="molecule type" value="Genomic_DNA"/>
</dbReference>
<organism evidence="3 4">
    <name type="scientific">Fusarium torulosum</name>
    <dbReference type="NCBI Taxonomy" id="33205"/>
    <lineage>
        <taxon>Eukaryota</taxon>
        <taxon>Fungi</taxon>
        <taxon>Dikarya</taxon>
        <taxon>Ascomycota</taxon>
        <taxon>Pezizomycotina</taxon>
        <taxon>Sordariomycetes</taxon>
        <taxon>Hypocreomycetidae</taxon>
        <taxon>Hypocreales</taxon>
        <taxon>Nectriaceae</taxon>
        <taxon>Fusarium</taxon>
    </lineage>
</organism>
<evidence type="ECO:0000313" key="3">
    <source>
        <dbReference type="EMBL" id="SPJ79023.1"/>
    </source>
</evidence>
<feature type="compositionally biased region" description="Polar residues" evidence="2">
    <location>
        <begin position="183"/>
        <end position="192"/>
    </location>
</feature>
<keyword evidence="1" id="KW-0175">Coiled coil</keyword>
<gene>
    <name evidence="3" type="ORF">FTOL_07414</name>
</gene>
<evidence type="ECO:0000313" key="4">
    <source>
        <dbReference type="Proteomes" id="UP001187734"/>
    </source>
</evidence>
<name>A0AAE8MBN5_9HYPO</name>
<keyword evidence="4" id="KW-1185">Reference proteome</keyword>
<feature type="compositionally biased region" description="Basic and acidic residues" evidence="2">
    <location>
        <begin position="141"/>
        <end position="153"/>
    </location>
</feature>
<feature type="coiled-coil region" evidence="1">
    <location>
        <begin position="336"/>
        <end position="405"/>
    </location>
</feature>
<evidence type="ECO:0000256" key="2">
    <source>
        <dbReference type="SAM" id="MobiDB-lite"/>
    </source>
</evidence>
<sequence length="486" mass="54732">MREPAWAAIKVPGIYSELGVGNTKDNLQKSYKRIFCASGRWPWDWLPHDYVPQPQHWSARAAASVAIAVEAACEPGSGVSMDDLRDFLVNQAIRYRAGNPTRTHRVIKDCHSAREWIESKRFGSSVMPNEPEEVPNDTDDQSDRTTEYERENSSSDSSDEEAQSDLATENERENEWPVPRTAGASSISTSNGADRWPIYQRGTSPVSELSDPGSISLSTHEQREPSLPLRGTTVHSRSRSLNDTTATRNQFGVVNFAGFGRYRSKLTKPTSLRLIDGGSDTPRTESNCLPTIDRDIRATDSRIDAAEKQVQRCIADIDKENSLVDSMSTDEPNQVIEMATQERDKAQMELDKAQFLATAVAEKVSGYERFADTITATYIEAQIKKDKAQKGLEDIKAETQRLEYQRDQAIVDIGRLRDHLEEQKMVVSNEVKKRIGLVAMRNIIIGLRSEQISTLALSHFEDLEKYTRDFMDETREPRSISQARNI</sequence>
<comment type="caution">
    <text evidence="3">The sequence shown here is derived from an EMBL/GenBank/DDBJ whole genome shotgun (WGS) entry which is preliminary data.</text>
</comment>
<feature type="compositionally biased region" description="Polar residues" evidence="2">
    <location>
        <begin position="201"/>
        <end position="219"/>
    </location>
</feature>